<keyword evidence="1" id="KW-1133">Transmembrane helix</keyword>
<evidence type="ECO:0000313" key="3">
    <source>
        <dbReference type="EnsemblMetazoa" id="Aqu2.1.13458_001"/>
    </source>
</evidence>
<dbReference type="PANTHER" id="PTHR46844">
    <property type="entry name" value="SLR5058 PROTEIN"/>
    <property type="match status" value="1"/>
</dbReference>
<dbReference type="AlphaFoldDB" id="A0A1X7TFX7"/>
<dbReference type="Pfam" id="PF05729">
    <property type="entry name" value="NACHT"/>
    <property type="match status" value="1"/>
</dbReference>
<dbReference type="InterPro" id="IPR007111">
    <property type="entry name" value="NACHT_NTPase"/>
</dbReference>
<protein>
    <recommendedName>
        <fullName evidence="2">NACHT domain-containing protein</fullName>
    </recommendedName>
</protein>
<sequence>MIDVCQWRASIGSWNCCQAATGPRSRYESDGESLPTRNCTSGRDKAPVFQASAVDLISFIVFFILSLCASRLTPTGHCISFQLLVDDDISGWLQLYVGASIVGSFNLFTVSFHLYFYFLLILLSGDVELNPGPETDKPDAPSLLCSASAELTQPISTTLYTVTDLLHAKRLIPLDTKREMYFKGETNEKKAGRLLITLETLLKASLNPEQYLINVCYILLSQKLDVLTEITVPILNQLGESIPDDHNITIILPPDDVQKYADALKQKYKDQPIVATEWPPRVGKDFFGRLTLIEGQDLDKKTADQRNWHMLRGQIDEIPNTLGSKGTIKIENLLKIGSSQIPKILVDGPPGIGKTTLCRKLLNMWSNEVFDCQYDLVLFCPLRNIKVAKAKELKDLFVYRTTSDRERKVVEWMSENEGKGVFIIFDGWDELSDKLKKSSLAASIIRNEMLAFCSVVVTSRSYASASLSALPSINRYIQIIGFSVEEISTVVIKTLQNDPTLADNLIDENKCNSILNSFFKTTQNSKNSQLAVKLVNDLKVRGDVQSLCYIPMVCSMVILVYWKEGGQLPTTLTQLYENFILQTIKKDIKRKQPEADTRYIVSLDDLPLELPSLFKNLCQLAYTNLAATRLTFSLQQSNQFLTEAAKEDYLGLLTKFRECDEEKYQFLHLSIQEFLAAWWIVKYDNTETKFNNYFHNEHFKMCLRFVAGLTHLEHESYQQYFNRGIDLQCKKNPLRKFETSHNHWFYKYLNSDTGILDYDYQIRIINLEDLEVLLLQLLYESQNTELCQLFAQSMKGNSLCLMCNSDRQVDFIKLGLFDWLCLGYFISSSGIKWNQLDLGKVREQSLSVFKTGLSGTSQSQCTKMILHLQGNSNATLALNFLNKPLLQNIQQLIFKCSQCDTGLVLMQLFNLPQLKMLHLTCTFDTDLDETSYASKCTELEQCIKRNLKVQELIIIQTINTKCKLLELFITSLIRGITQNRMITSFTLEQIDSIRSNHLVTGSMLESLLKENSTLQALSMNIPNHCISLSVNEVKEMSRLTALEISGSILMNSLLPCIEGLKCLILPLPYSPCLIFKSHPNLQQLTLQLDTAKSINDFFTNLQTNTTLRALRVEVKEGSVYTICSIGRHHCYSSDYVHSNTDYKKCMSASSYMSIITTGIMLNTGLQQLSIPVFLPITNKEIKEFLTVIFQKHNITELEIHFQLDQTYYFQNDEKK</sequence>
<feature type="transmembrane region" description="Helical" evidence="1">
    <location>
        <begin position="93"/>
        <end position="123"/>
    </location>
</feature>
<dbReference type="OrthoDB" id="120976at2759"/>
<dbReference type="InterPro" id="IPR027417">
    <property type="entry name" value="P-loop_NTPase"/>
</dbReference>
<feature type="transmembrane region" description="Helical" evidence="1">
    <location>
        <begin position="53"/>
        <end position="73"/>
    </location>
</feature>
<dbReference type="SUPFAM" id="SSF52540">
    <property type="entry name" value="P-loop containing nucleoside triphosphate hydrolases"/>
    <property type="match status" value="1"/>
</dbReference>
<dbReference type="eggNOG" id="ENOG502QTJW">
    <property type="taxonomic scope" value="Eukaryota"/>
</dbReference>
<dbReference type="InParanoid" id="A0A1X7TFX7"/>
<keyword evidence="1" id="KW-0472">Membrane</keyword>
<dbReference type="Gene3D" id="3.40.50.300">
    <property type="entry name" value="P-loop containing nucleotide triphosphate hydrolases"/>
    <property type="match status" value="1"/>
</dbReference>
<dbReference type="PANTHER" id="PTHR46844:SF1">
    <property type="entry name" value="SLR5058 PROTEIN"/>
    <property type="match status" value="1"/>
</dbReference>
<proteinExistence type="predicted"/>
<accession>A0A1X7TFX7</accession>
<name>A0A1X7TFX7_AMPQE</name>
<feature type="domain" description="NACHT" evidence="2">
    <location>
        <begin position="342"/>
        <end position="463"/>
    </location>
</feature>
<evidence type="ECO:0000259" key="2">
    <source>
        <dbReference type="PROSITE" id="PS50837"/>
    </source>
</evidence>
<keyword evidence="1" id="KW-0812">Transmembrane</keyword>
<evidence type="ECO:0000256" key="1">
    <source>
        <dbReference type="SAM" id="Phobius"/>
    </source>
</evidence>
<reference evidence="3" key="1">
    <citation type="submission" date="2017-05" db="UniProtKB">
        <authorList>
            <consortium name="EnsemblMetazoa"/>
        </authorList>
    </citation>
    <scope>IDENTIFICATION</scope>
</reference>
<dbReference type="PROSITE" id="PS50837">
    <property type="entry name" value="NACHT"/>
    <property type="match status" value="1"/>
</dbReference>
<organism evidence="3">
    <name type="scientific">Amphimedon queenslandica</name>
    <name type="common">Sponge</name>
    <dbReference type="NCBI Taxonomy" id="400682"/>
    <lineage>
        <taxon>Eukaryota</taxon>
        <taxon>Metazoa</taxon>
        <taxon>Porifera</taxon>
        <taxon>Demospongiae</taxon>
        <taxon>Heteroscleromorpha</taxon>
        <taxon>Haplosclerida</taxon>
        <taxon>Niphatidae</taxon>
        <taxon>Amphimedon</taxon>
    </lineage>
</organism>
<dbReference type="EnsemblMetazoa" id="Aqu2.1.13458_001">
    <property type="protein sequence ID" value="Aqu2.1.13458_001"/>
    <property type="gene ID" value="Aqu2.1.13458"/>
</dbReference>